<accession>A0A8A0RTD5</accession>
<evidence type="ECO:0000313" key="2">
    <source>
        <dbReference type="Proteomes" id="UP000662904"/>
    </source>
</evidence>
<sequence>MMKVEGLSVDSIVKTQKVENNTKTPLMENYIEKGNGNIENKQEQTGVNIIKEEKKEISEEKLKKAIMQMNESIRIFDKRIHFDVHKDSGRIFVQVIDLENDKVIREIPPEEMLEISAKIHEMVGLVIDEKR</sequence>
<dbReference type="KEGG" id="kme:H0A61_02813"/>
<name>A0A8A0RTD5_9FIRM</name>
<dbReference type="SUPFAM" id="SSF160214">
    <property type="entry name" value="FlaG-like"/>
    <property type="match status" value="1"/>
</dbReference>
<dbReference type="AlphaFoldDB" id="A0A8A0RTD5"/>
<keyword evidence="2" id="KW-1185">Reference proteome</keyword>
<dbReference type="PANTHER" id="PTHR37166:SF1">
    <property type="entry name" value="PROTEIN FLAG"/>
    <property type="match status" value="1"/>
</dbReference>
<dbReference type="RefSeq" id="WP_206707716.1">
    <property type="nucleotide sequence ID" value="NZ_CP059066.1"/>
</dbReference>
<dbReference type="Proteomes" id="UP000662904">
    <property type="component" value="Chromosome"/>
</dbReference>
<gene>
    <name evidence="1" type="primary">yvyC</name>
    <name evidence="1" type="ORF">H0A61_02813</name>
</gene>
<proteinExistence type="predicted"/>
<dbReference type="Pfam" id="PF03646">
    <property type="entry name" value="FlaG"/>
    <property type="match status" value="1"/>
</dbReference>
<dbReference type="InterPro" id="IPR005186">
    <property type="entry name" value="FlaG"/>
</dbReference>
<reference evidence="1" key="1">
    <citation type="submission" date="2020-07" db="EMBL/GenBank/DDBJ databases">
        <title>Koleobacter methoxysyntrophicus gen. nov., sp. nov., a novel anaerobic bacterium isolated from deep subsurface oil field and proposal of Koleobacterales ord. nov. in the phylum Firmicutes.</title>
        <authorList>
            <person name="Sakamoto S."/>
            <person name="Tamaki H."/>
        </authorList>
    </citation>
    <scope>NUCLEOTIDE SEQUENCE</scope>
    <source>
        <strain evidence="1">NRmbB1</strain>
    </source>
</reference>
<dbReference type="Gene3D" id="3.30.160.170">
    <property type="entry name" value="FlaG-like"/>
    <property type="match status" value="1"/>
</dbReference>
<evidence type="ECO:0008006" key="3">
    <source>
        <dbReference type="Google" id="ProtNLM"/>
    </source>
</evidence>
<dbReference type="PANTHER" id="PTHR37166">
    <property type="entry name" value="PROTEIN FLAG"/>
    <property type="match status" value="1"/>
</dbReference>
<evidence type="ECO:0000313" key="1">
    <source>
        <dbReference type="EMBL" id="QSQ10406.1"/>
    </source>
</evidence>
<protein>
    <recommendedName>
        <fullName evidence="3">Flagellar protein FlaG</fullName>
    </recommendedName>
</protein>
<dbReference type="InterPro" id="IPR035924">
    <property type="entry name" value="FlaG-like_sf"/>
</dbReference>
<dbReference type="EMBL" id="CP059066">
    <property type="protein sequence ID" value="QSQ10406.1"/>
    <property type="molecule type" value="Genomic_DNA"/>
</dbReference>
<organism evidence="1 2">
    <name type="scientific">Koleobacter methoxysyntrophicus</name>
    <dbReference type="NCBI Taxonomy" id="2751313"/>
    <lineage>
        <taxon>Bacteria</taxon>
        <taxon>Bacillati</taxon>
        <taxon>Bacillota</taxon>
        <taxon>Clostridia</taxon>
        <taxon>Koleobacterales</taxon>
        <taxon>Koleobacteraceae</taxon>
        <taxon>Koleobacter</taxon>
    </lineage>
</organism>